<evidence type="ECO:0000313" key="2">
    <source>
        <dbReference type="Proteomes" id="UP000828390"/>
    </source>
</evidence>
<name>A0A9D4M3M0_DREPO</name>
<dbReference type="EMBL" id="JAIWYP010000002">
    <property type="protein sequence ID" value="KAH3869200.1"/>
    <property type="molecule type" value="Genomic_DNA"/>
</dbReference>
<gene>
    <name evidence="1" type="ORF">DPMN_032361</name>
</gene>
<reference evidence="1" key="2">
    <citation type="submission" date="2020-11" db="EMBL/GenBank/DDBJ databases">
        <authorList>
            <person name="McCartney M.A."/>
            <person name="Auch B."/>
            <person name="Kono T."/>
            <person name="Mallez S."/>
            <person name="Becker A."/>
            <person name="Gohl D.M."/>
            <person name="Silverstein K.A.T."/>
            <person name="Koren S."/>
            <person name="Bechman K.B."/>
            <person name="Herman A."/>
            <person name="Abrahante J.E."/>
            <person name="Garbe J."/>
        </authorList>
    </citation>
    <scope>NUCLEOTIDE SEQUENCE</scope>
    <source>
        <strain evidence="1">Duluth1</strain>
        <tissue evidence="1">Whole animal</tissue>
    </source>
</reference>
<accession>A0A9D4M3M0</accession>
<protein>
    <submittedName>
        <fullName evidence="1">Uncharacterized protein</fullName>
    </submittedName>
</protein>
<dbReference type="Proteomes" id="UP000828390">
    <property type="component" value="Unassembled WGS sequence"/>
</dbReference>
<proteinExistence type="predicted"/>
<organism evidence="1 2">
    <name type="scientific">Dreissena polymorpha</name>
    <name type="common">Zebra mussel</name>
    <name type="synonym">Mytilus polymorpha</name>
    <dbReference type="NCBI Taxonomy" id="45954"/>
    <lineage>
        <taxon>Eukaryota</taxon>
        <taxon>Metazoa</taxon>
        <taxon>Spiralia</taxon>
        <taxon>Lophotrochozoa</taxon>
        <taxon>Mollusca</taxon>
        <taxon>Bivalvia</taxon>
        <taxon>Autobranchia</taxon>
        <taxon>Heteroconchia</taxon>
        <taxon>Euheterodonta</taxon>
        <taxon>Imparidentia</taxon>
        <taxon>Neoheterodontei</taxon>
        <taxon>Myida</taxon>
        <taxon>Dreissenoidea</taxon>
        <taxon>Dreissenidae</taxon>
        <taxon>Dreissena</taxon>
    </lineage>
</organism>
<reference evidence="1" key="1">
    <citation type="journal article" date="2019" name="bioRxiv">
        <title>The Genome of the Zebra Mussel, Dreissena polymorpha: A Resource for Invasive Species Research.</title>
        <authorList>
            <person name="McCartney M.A."/>
            <person name="Auch B."/>
            <person name="Kono T."/>
            <person name="Mallez S."/>
            <person name="Zhang Y."/>
            <person name="Obille A."/>
            <person name="Becker A."/>
            <person name="Abrahante J.E."/>
            <person name="Garbe J."/>
            <person name="Badalamenti J.P."/>
            <person name="Herman A."/>
            <person name="Mangelson H."/>
            <person name="Liachko I."/>
            <person name="Sullivan S."/>
            <person name="Sone E.D."/>
            <person name="Koren S."/>
            <person name="Silverstein K.A.T."/>
            <person name="Beckman K.B."/>
            <person name="Gohl D.M."/>
        </authorList>
    </citation>
    <scope>NUCLEOTIDE SEQUENCE</scope>
    <source>
        <strain evidence="1">Duluth1</strain>
        <tissue evidence="1">Whole animal</tissue>
    </source>
</reference>
<evidence type="ECO:0000313" key="1">
    <source>
        <dbReference type="EMBL" id="KAH3869200.1"/>
    </source>
</evidence>
<dbReference type="AlphaFoldDB" id="A0A9D4M3M0"/>
<comment type="caution">
    <text evidence="1">The sequence shown here is derived from an EMBL/GenBank/DDBJ whole genome shotgun (WGS) entry which is preliminary data.</text>
</comment>
<keyword evidence="2" id="KW-1185">Reference proteome</keyword>
<sequence length="109" mass="12358">MAKILKTGHIKQSTDTQNDAVFGPGTYLTKIGPYASKEEVAKNNYDGRQAFWESKLGKTDVVLEIETTAKKYHGDRDVYKHDGDIPRNDIKKVYIRDEKAKNGVLIFKP</sequence>